<keyword evidence="2" id="KW-1133">Transmembrane helix</keyword>
<gene>
    <name evidence="3" type="ORF">TCDM_05236</name>
</gene>
<evidence type="ECO:0000256" key="2">
    <source>
        <dbReference type="SAM" id="Phobius"/>
    </source>
</evidence>
<protein>
    <submittedName>
        <fullName evidence="3">Uncharacterized protein</fullName>
    </submittedName>
</protein>
<name>V5BNS8_TRYCR</name>
<keyword evidence="2" id="KW-0812">Transmembrane</keyword>
<dbReference type="VEuPathDB" id="TriTrypDB:TCDM_05236"/>
<feature type="transmembrane region" description="Helical" evidence="2">
    <location>
        <begin position="111"/>
        <end position="132"/>
    </location>
</feature>
<evidence type="ECO:0000313" key="4">
    <source>
        <dbReference type="Proteomes" id="UP000017861"/>
    </source>
</evidence>
<comment type="caution">
    <text evidence="3">The sequence shown here is derived from an EMBL/GenBank/DDBJ whole genome shotgun (WGS) entry which is preliminary data.</text>
</comment>
<evidence type="ECO:0000313" key="3">
    <source>
        <dbReference type="EMBL" id="ESS66213.1"/>
    </source>
</evidence>
<organism evidence="3 4">
    <name type="scientific">Trypanosoma cruzi Dm28c</name>
    <dbReference type="NCBI Taxonomy" id="1416333"/>
    <lineage>
        <taxon>Eukaryota</taxon>
        <taxon>Discoba</taxon>
        <taxon>Euglenozoa</taxon>
        <taxon>Kinetoplastea</taxon>
        <taxon>Metakinetoplastina</taxon>
        <taxon>Trypanosomatida</taxon>
        <taxon>Trypanosomatidae</taxon>
        <taxon>Trypanosoma</taxon>
        <taxon>Schizotrypanum</taxon>
    </lineage>
</organism>
<keyword evidence="2" id="KW-0472">Membrane</keyword>
<feature type="compositionally biased region" description="Basic and acidic residues" evidence="1">
    <location>
        <begin position="243"/>
        <end position="252"/>
    </location>
</feature>
<feature type="transmembrane region" description="Helical" evidence="2">
    <location>
        <begin position="66"/>
        <end position="84"/>
    </location>
</feature>
<feature type="transmembrane region" description="Helical" evidence="2">
    <location>
        <begin position="205"/>
        <end position="221"/>
    </location>
</feature>
<reference evidence="3 4" key="1">
    <citation type="journal article" date="2014" name="Genome Announc.">
        <title>Trypanosoma cruzi Clone Dm28c Draft Genome Sequence.</title>
        <authorList>
            <person name="Grisard E.C."/>
            <person name="Teixeira S.M."/>
            <person name="de Almeida L.G."/>
            <person name="Stoco P.H."/>
            <person name="Gerber A.L."/>
            <person name="Talavera-Lopez C."/>
            <person name="Lima O.C."/>
            <person name="Andersson B."/>
            <person name="de Vasconcelos A.T."/>
        </authorList>
    </citation>
    <scope>NUCLEOTIDE SEQUENCE [LARGE SCALE GENOMIC DNA]</scope>
    <source>
        <strain evidence="3 4">Dm28c</strain>
    </source>
</reference>
<dbReference type="EMBL" id="AYLP01000049">
    <property type="protein sequence ID" value="ESS66213.1"/>
    <property type="molecule type" value="Genomic_DNA"/>
</dbReference>
<feature type="transmembrane region" description="Helical" evidence="2">
    <location>
        <begin position="179"/>
        <end position="199"/>
    </location>
</feature>
<dbReference type="Proteomes" id="UP000017861">
    <property type="component" value="Unassembled WGS sequence"/>
</dbReference>
<proteinExistence type="predicted"/>
<feature type="transmembrane region" description="Helical" evidence="2">
    <location>
        <begin position="152"/>
        <end position="172"/>
    </location>
</feature>
<feature type="region of interest" description="Disordered" evidence="1">
    <location>
        <begin position="239"/>
        <end position="269"/>
    </location>
</feature>
<sequence>MDTGCTFCKDELFCAYSVPRLFLPTHESSFTDPAADAAFLCLFAWVPVAVGPEVKHMDVSKASNRFSTPPFLPALLFISLFLYYRSTTRGNQRLVGGKGKGRKKARKINKLGFLFFHFIPLSLSLFFFFFVLNSLVVACAGWRLFFSGFPFFFFPYFFFFSSFLFFFVCVAFTFRVSFFFLFLLSSFCLIYGRATSAVTRQRHRFIVEFFFFVCAFLVCDLRRQHAPRSFRHTRARTACKGPNGDRGKEEKRFKGRGVGGWRNGEDTVI</sequence>
<dbReference type="AlphaFoldDB" id="V5BNS8"/>
<evidence type="ECO:0000256" key="1">
    <source>
        <dbReference type="SAM" id="MobiDB-lite"/>
    </source>
</evidence>
<accession>V5BNS8</accession>